<reference evidence="1" key="2">
    <citation type="submission" date="2021-08" db="EMBL/GenBank/DDBJ databases">
        <authorList>
            <person name="Tani A."/>
            <person name="Ola A."/>
            <person name="Ogura Y."/>
            <person name="Katsura K."/>
            <person name="Hayashi T."/>
        </authorList>
    </citation>
    <scope>NUCLEOTIDE SEQUENCE</scope>
    <source>
        <strain evidence="1">DSM 19015</strain>
    </source>
</reference>
<dbReference type="EMBL" id="BPQP01000012">
    <property type="protein sequence ID" value="GJD93636.1"/>
    <property type="molecule type" value="Genomic_DNA"/>
</dbReference>
<keyword evidence="2" id="KW-1185">Reference proteome</keyword>
<reference evidence="1" key="1">
    <citation type="journal article" date="2021" name="Front. Microbiol.">
        <title>Comprehensive Comparative Genomics and Phenotyping of Methylobacterium Species.</title>
        <authorList>
            <person name="Alessa O."/>
            <person name="Ogura Y."/>
            <person name="Fujitani Y."/>
            <person name="Takami H."/>
            <person name="Hayashi T."/>
            <person name="Sahin N."/>
            <person name="Tani A."/>
        </authorList>
    </citation>
    <scope>NUCLEOTIDE SEQUENCE</scope>
    <source>
        <strain evidence="1">DSM 19015</strain>
    </source>
</reference>
<dbReference type="Proteomes" id="UP001055125">
    <property type="component" value="Unassembled WGS sequence"/>
</dbReference>
<protein>
    <submittedName>
        <fullName evidence="1">Uncharacterized protein</fullName>
    </submittedName>
</protein>
<evidence type="ECO:0000313" key="1">
    <source>
        <dbReference type="EMBL" id="GJD93636.1"/>
    </source>
</evidence>
<dbReference type="RefSeq" id="WP_238242835.1">
    <property type="nucleotide sequence ID" value="NZ_BPQP01000012.1"/>
</dbReference>
<gene>
    <name evidence="1" type="ORF">OCOJLMKI_0832</name>
</gene>
<proteinExistence type="predicted"/>
<evidence type="ECO:0000313" key="2">
    <source>
        <dbReference type="Proteomes" id="UP001055125"/>
    </source>
</evidence>
<comment type="caution">
    <text evidence="1">The sequence shown here is derived from an EMBL/GenBank/DDBJ whole genome shotgun (WGS) entry which is preliminary data.</text>
</comment>
<sequence>MTLRLQPVRLASGNDDSEAQLVFAGNALVAVLTHLAEHHDGEAGRWFMEAWFGPGYVLNRPTFASLDKAQDWILERLAEV</sequence>
<organism evidence="1 2">
    <name type="scientific">Methylobacterium iners</name>
    <dbReference type="NCBI Taxonomy" id="418707"/>
    <lineage>
        <taxon>Bacteria</taxon>
        <taxon>Pseudomonadati</taxon>
        <taxon>Pseudomonadota</taxon>
        <taxon>Alphaproteobacteria</taxon>
        <taxon>Hyphomicrobiales</taxon>
        <taxon>Methylobacteriaceae</taxon>
        <taxon>Methylobacterium</taxon>
    </lineage>
</organism>
<accession>A0ABQ4RS79</accession>
<name>A0ABQ4RS79_9HYPH</name>